<dbReference type="Gene3D" id="3.40.50.620">
    <property type="entry name" value="HUPs"/>
    <property type="match status" value="1"/>
</dbReference>
<dbReference type="SUPFAM" id="SSF47323">
    <property type="entry name" value="Anticodon-binding domain of a subclass of class I aminoacyl-tRNA synthetases"/>
    <property type="match status" value="1"/>
</dbReference>
<keyword evidence="10 13" id="KW-0648">Protein biosynthesis</keyword>
<evidence type="ECO:0000256" key="3">
    <source>
        <dbReference type="ARBA" id="ARBA00011738"/>
    </source>
</evidence>
<dbReference type="Gene3D" id="1.10.730.10">
    <property type="entry name" value="Isoleucyl-tRNA Synthetase, Domain 1"/>
    <property type="match status" value="1"/>
</dbReference>
<evidence type="ECO:0000256" key="12">
    <source>
        <dbReference type="ARBA" id="ARBA00047364"/>
    </source>
</evidence>
<dbReference type="Gene3D" id="2.40.50.140">
    <property type="entry name" value="Nucleic acid-binding proteins"/>
    <property type="match status" value="1"/>
</dbReference>
<keyword evidence="5 13" id="KW-0820">tRNA-binding</keyword>
<comment type="cofactor">
    <cofactor evidence="13">
        <name>Zn(2+)</name>
        <dbReference type="ChEBI" id="CHEBI:29105"/>
    </cofactor>
    <text evidence="13">Binds 1 zinc ion per subunit.</text>
</comment>
<feature type="binding site" evidence="13">
    <location>
        <position position="128"/>
    </location>
    <ligand>
        <name>Zn(2+)</name>
        <dbReference type="ChEBI" id="CHEBI:29105"/>
    </ligand>
</feature>
<dbReference type="InterPro" id="IPR033911">
    <property type="entry name" value="MetRS_core"/>
</dbReference>
<dbReference type="InterPro" id="IPR015413">
    <property type="entry name" value="Methionyl/Leucyl_tRNA_Synth"/>
</dbReference>
<dbReference type="Pfam" id="PF19303">
    <property type="entry name" value="Anticodon_3"/>
    <property type="match status" value="1"/>
</dbReference>
<evidence type="ECO:0000256" key="8">
    <source>
        <dbReference type="ARBA" id="ARBA00022840"/>
    </source>
</evidence>
<dbReference type="Proteomes" id="UP001565219">
    <property type="component" value="Unassembled WGS sequence"/>
</dbReference>
<dbReference type="NCBIfam" id="TIGR00399">
    <property type="entry name" value="metG_C_term"/>
    <property type="match status" value="1"/>
</dbReference>
<evidence type="ECO:0000256" key="6">
    <source>
        <dbReference type="ARBA" id="ARBA00022598"/>
    </source>
</evidence>
<dbReference type="CDD" id="cd07957">
    <property type="entry name" value="Anticodon_Ia_Met"/>
    <property type="match status" value="1"/>
</dbReference>
<feature type="domain" description="TRNA-binding" evidence="14">
    <location>
        <begin position="547"/>
        <end position="648"/>
    </location>
</feature>
<evidence type="ECO:0000256" key="4">
    <source>
        <dbReference type="ARBA" id="ARBA00022490"/>
    </source>
</evidence>
<evidence type="ECO:0000313" key="16">
    <source>
        <dbReference type="Proteomes" id="UP001565219"/>
    </source>
</evidence>
<dbReference type="InterPro" id="IPR014729">
    <property type="entry name" value="Rossmann-like_a/b/a_fold"/>
</dbReference>
<keyword evidence="11 13" id="KW-0030">Aminoacyl-tRNA synthetase</keyword>
<dbReference type="GO" id="GO:0004825">
    <property type="term" value="F:methionine-tRNA ligase activity"/>
    <property type="evidence" value="ECO:0007669"/>
    <property type="project" value="UniProtKB-EC"/>
</dbReference>
<evidence type="ECO:0000256" key="11">
    <source>
        <dbReference type="ARBA" id="ARBA00023146"/>
    </source>
</evidence>
<evidence type="ECO:0000256" key="13">
    <source>
        <dbReference type="HAMAP-Rule" id="MF_01228"/>
    </source>
</evidence>
<dbReference type="PANTHER" id="PTHR43326:SF1">
    <property type="entry name" value="METHIONINE--TRNA LIGASE, MITOCHONDRIAL"/>
    <property type="match status" value="1"/>
</dbReference>
<comment type="function">
    <text evidence="1 13">Is required not only for elongation of protein synthesis but also for the initiation of all mRNA translation through initiator tRNA(fMet) aminoacylation.</text>
</comment>
<dbReference type="InterPro" id="IPR012340">
    <property type="entry name" value="NA-bd_OB-fold"/>
</dbReference>
<evidence type="ECO:0000256" key="5">
    <source>
        <dbReference type="ARBA" id="ARBA00022555"/>
    </source>
</evidence>
<evidence type="ECO:0000256" key="1">
    <source>
        <dbReference type="ARBA" id="ARBA00003314"/>
    </source>
</evidence>
<dbReference type="SUPFAM" id="SSF52374">
    <property type="entry name" value="Nucleotidylyl transferase"/>
    <property type="match status" value="1"/>
</dbReference>
<keyword evidence="6 13" id="KW-0436">Ligase</keyword>
<dbReference type="NCBIfam" id="TIGR00398">
    <property type="entry name" value="metG"/>
    <property type="match status" value="1"/>
</dbReference>
<keyword evidence="13" id="KW-0479">Metal-binding</keyword>
<keyword evidence="13" id="KW-0862">Zinc</keyword>
<dbReference type="Pfam" id="PF09334">
    <property type="entry name" value="tRNA-synt_1g"/>
    <property type="match status" value="2"/>
</dbReference>
<feature type="short sequence motif" description="'KMSKS' region" evidence="13">
    <location>
        <begin position="300"/>
        <end position="304"/>
    </location>
</feature>
<comment type="caution">
    <text evidence="13">Lacks conserved residue(s) required for the propagation of feature annotation.</text>
</comment>
<keyword evidence="4 13" id="KW-0963">Cytoplasm</keyword>
<dbReference type="InterPro" id="IPR009080">
    <property type="entry name" value="tRNAsynth_Ia_anticodon-bd"/>
</dbReference>
<dbReference type="InterPro" id="IPR004495">
    <property type="entry name" value="Met-tRNA-synth_bsu_C"/>
</dbReference>
<evidence type="ECO:0000256" key="9">
    <source>
        <dbReference type="ARBA" id="ARBA00022884"/>
    </source>
</evidence>
<dbReference type="InterPro" id="IPR002547">
    <property type="entry name" value="tRNA-bd_dom"/>
</dbReference>
<dbReference type="InterPro" id="IPR023457">
    <property type="entry name" value="Met-tRNA_synth_2"/>
</dbReference>
<dbReference type="EC" id="6.1.1.10" evidence="13"/>
<keyword evidence="16" id="KW-1185">Reference proteome</keyword>
<keyword evidence="7 13" id="KW-0547">Nucleotide-binding</keyword>
<accession>A0ABV4DLF0</accession>
<evidence type="ECO:0000256" key="10">
    <source>
        <dbReference type="ARBA" id="ARBA00022917"/>
    </source>
</evidence>
<keyword evidence="8 13" id="KW-0067">ATP-binding</keyword>
<dbReference type="HAMAP" id="MF_01228">
    <property type="entry name" value="Met_tRNA_synth_type2"/>
    <property type="match status" value="1"/>
</dbReference>
<sequence length="648" mass="73591">MSKEPYYITTAITYTSGKPHIGNTYEIILADSIARYKRMEGYDVFFQTGTDEHGQKVELKAAEKGVTPKEFVDDVAGEIKRIWDLMNTSYDKFIRTTDADHEAQVQKIFKKLYEQGDIYKGHYEGLYCTPCESFFTESQLVDGKCPDCGREVQPAKEEAYFLKLSKYADRLIDYINAHPEFIQPESRKNEMMNNFLLPGLQDLCVSRTSFKWGIPVDFDEGHVVYVWLDALTNYITGIGYDCDGNSTDQFKKLWPADLHLIGKDIIRFHTIYWPIILMALDLPLPKQVFGHPWLLQGDGKMSKSKGNVLYADDLAEMFSVDAVRYFVLHEMPFEHDGVISWELMVERMNSDLANTLGNLVNRTISMSNKYFDGVVEDKGVVDEFDDQLKAVVTGARDKVQKKMDVLKVADAMTEIFNVFKRCNKYIDETMPWVLAKDEAKKDRLATVLYNLVEGILTGAALLEPYMPETVEKILKQLNAEPRRFEDLTTFGHYKSGTKVTEKPEILFARLDEEEVLKQAEELMNKQAQAAAGPVIDIEPKEEITFDEFGKMQFQVGEIIACEEVKKSKKLLCSQVRVGSEVKQIVSGIKAYYKPEEMVGKKVMVLVNLKPAKLAGVLSEGMLLCAENEKGELALVVPEKDMPAGAEIC</sequence>
<feature type="binding site" evidence="13">
    <location>
        <position position="145"/>
    </location>
    <ligand>
        <name>Zn(2+)</name>
        <dbReference type="ChEBI" id="CHEBI:29105"/>
    </ligand>
</feature>
<name>A0ABV4DLF0_9FIRM</name>
<comment type="catalytic activity">
    <reaction evidence="12 13">
        <text>tRNA(Met) + L-methionine + ATP = L-methionyl-tRNA(Met) + AMP + diphosphate</text>
        <dbReference type="Rhea" id="RHEA:13481"/>
        <dbReference type="Rhea" id="RHEA-COMP:9667"/>
        <dbReference type="Rhea" id="RHEA-COMP:9698"/>
        <dbReference type="ChEBI" id="CHEBI:30616"/>
        <dbReference type="ChEBI" id="CHEBI:33019"/>
        <dbReference type="ChEBI" id="CHEBI:57844"/>
        <dbReference type="ChEBI" id="CHEBI:78442"/>
        <dbReference type="ChEBI" id="CHEBI:78530"/>
        <dbReference type="ChEBI" id="CHEBI:456215"/>
        <dbReference type="EC" id="6.1.1.10"/>
    </reaction>
</comment>
<evidence type="ECO:0000259" key="14">
    <source>
        <dbReference type="PROSITE" id="PS50886"/>
    </source>
</evidence>
<dbReference type="PROSITE" id="PS50886">
    <property type="entry name" value="TRBD"/>
    <property type="match status" value="1"/>
</dbReference>
<reference evidence="15 16" key="1">
    <citation type="submission" date="2024-03" db="EMBL/GenBank/DDBJ databases">
        <title>Mouse gut bacterial collection (mGBC) of GemPharmatech.</title>
        <authorList>
            <person name="He Y."/>
            <person name="Dong L."/>
            <person name="Wu D."/>
            <person name="Gao X."/>
            <person name="Lin Z."/>
        </authorList>
    </citation>
    <scope>NUCLEOTIDE SEQUENCE [LARGE SCALE GENOMIC DNA]</scope>
    <source>
        <strain evidence="15 16">32-10</strain>
    </source>
</reference>
<dbReference type="PANTHER" id="PTHR43326">
    <property type="entry name" value="METHIONYL-TRNA SYNTHETASE"/>
    <property type="match status" value="1"/>
</dbReference>
<dbReference type="RefSeq" id="WP_024728949.1">
    <property type="nucleotide sequence ID" value="NZ_BAABXW010000001.1"/>
</dbReference>
<dbReference type="Pfam" id="PF01588">
    <property type="entry name" value="tRNA_bind"/>
    <property type="match status" value="1"/>
</dbReference>
<evidence type="ECO:0000256" key="2">
    <source>
        <dbReference type="ARBA" id="ARBA00004496"/>
    </source>
</evidence>
<comment type="subunit">
    <text evidence="3 13">Homodimer.</text>
</comment>
<comment type="similarity">
    <text evidence="13">Belongs to the class-I aminoacyl-tRNA synthetase family. MetG type 2A subfamily.</text>
</comment>
<gene>
    <name evidence="13 15" type="primary">metG</name>
    <name evidence="15" type="ORF">AALG99_15965</name>
</gene>
<evidence type="ECO:0000313" key="15">
    <source>
        <dbReference type="EMBL" id="MEY8634990.1"/>
    </source>
</evidence>
<dbReference type="CDD" id="cd02800">
    <property type="entry name" value="tRNA_bind_EcMetRS_like"/>
    <property type="match status" value="1"/>
</dbReference>
<proteinExistence type="inferred from homology"/>
<comment type="subcellular location">
    <subcellularLocation>
        <location evidence="2 13">Cytoplasm</location>
    </subcellularLocation>
</comment>
<evidence type="ECO:0000256" key="7">
    <source>
        <dbReference type="ARBA" id="ARBA00022741"/>
    </source>
</evidence>
<keyword evidence="9 13" id="KW-0694">RNA-binding</keyword>
<organism evidence="15 16">
    <name type="scientific">Anaerostipes hominis</name>
    <name type="common">ex Lee et al. 2021</name>
    <dbReference type="NCBI Taxonomy" id="2025494"/>
    <lineage>
        <taxon>Bacteria</taxon>
        <taxon>Bacillati</taxon>
        <taxon>Bacillota</taxon>
        <taxon>Clostridia</taxon>
        <taxon>Lachnospirales</taxon>
        <taxon>Lachnospiraceae</taxon>
        <taxon>Anaerostipes</taxon>
    </lineage>
</organism>
<dbReference type="InterPro" id="IPR014758">
    <property type="entry name" value="Met-tRNA_synth"/>
</dbReference>
<comment type="caution">
    <text evidence="15">The sequence shown here is derived from an EMBL/GenBank/DDBJ whole genome shotgun (WGS) entry which is preliminary data.</text>
</comment>
<dbReference type="SUPFAM" id="SSF50249">
    <property type="entry name" value="Nucleic acid-binding proteins"/>
    <property type="match status" value="1"/>
</dbReference>
<feature type="binding site" evidence="13">
    <location>
        <position position="148"/>
    </location>
    <ligand>
        <name>Zn(2+)</name>
        <dbReference type="ChEBI" id="CHEBI:29105"/>
    </ligand>
</feature>
<protein>
    <recommendedName>
        <fullName evidence="13">Methionine--tRNA ligase</fullName>
        <ecNumber evidence="13">6.1.1.10</ecNumber>
    </recommendedName>
    <alternativeName>
        <fullName evidence="13">Methionyl-tRNA synthetase</fullName>
        <shortName evidence="13">MetRS</shortName>
    </alternativeName>
</protein>
<dbReference type="Gene3D" id="2.170.220.10">
    <property type="match status" value="1"/>
</dbReference>
<dbReference type="InterPro" id="IPR041872">
    <property type="entry name" value="Anticodon_Met"/>
</dbReference>
<dbReference type="EMBL" id="JBCLTR010000032">
    <property type="protein sequence ID" value="MEY8634990.1"/>
    <property type="molecule type" value="Genomic_DNA"/>
</dbReference>
<dbReference type="NCBIfam" id="NF008900">
    <property type="entry name" value="PRK12267.1"/>
    <property type="match status" value="1"/>
</dbReference>
<dbReference type="PRINTS" id="PR01041">
    <property type="entry name" value="TRNASYNTHMET"/>
</dbReference>
<dbReference type="CDD" id="cd00814">
    <property type="entry name" value="MetRS_core"/>
    <property type="match status" value="1"/>
</dbReference>
<feature type="binding site" evidence="13">
    <location>
        <position position="131"/>
    </location>
    <ligand>
        <name>Zn(2+)</name>
        <dbReference type="ChEBI" id="CHEBI:29105"/>
    </ligand>
</feature>